<evidence type="ECO:0000256" key="1">
    <source>
        <dbReference type="SAM" id="Phobius"/>
    </source>
</evidence>
<feature type="transmembrane region" description="Helical" evidence="1">
    <location>
        <begin position="79"/>
        <end position="97"/>
    </location>
</feature>
<evidence type="ECO:0008006" key="3">
    <source>
        <dbReference type="Google" id="ProtNLM"/>
    </source>
</evidence>
<reference evidence="2" key="1">
    <citation type="submission" date="2014-05" db="EMBL/GenBank/DDBJ databases">
        <title>The transcriptome of the halophilic microalga Tetraselmis sp. GSL018 isolated from the Great Salt Lake, Utah.</title>
        <authorList>
            <person name="Jinkerson R.E."/>
            <person name="D'Adamo S."/>
            <person name="Posewitz M.C."/>
        </authorList>
    </citation>
    <scope>NUCLEOTIDE SEQUENCE</scope>
    <source>
        <strain evidence="2">GSL018</strain>
    </source>
</reference>
<proteinExistence type="predicted"/>
<feature type="transmembrane region" description="Helical" evidence="1">
    <location>
        <begin position="196"/>
        <end position="218"/>
    </location>
</feature>
<name>A0A061SNW2_9CHLO</name>
<protein>
    <recommendedName>
        <fullName evidence="3">DUF599 domain-containing protein</fullName>
    </recommendedName>
</protein>
<dbReference type="InterPro" id="IPR006747">
    <property type="entry name" value="DUF599"/>
</dbReference>
<dbReference type="PANTHER" id="PTHR31168">
    <property type="entry name" value="OS02G0292800 PROTEIN"/>
    <property type="match status" value="1"/>
</dbReference>
<keyword evidence="1" id="KW-0472">Membrane</keyword>
<gene>
    <name evidence="2" type="ORF">TSPGSL018_1062</name>
</gene>
<dbReference type="AlphaFoldDB" id="A0A061SNW2"/>
<evidence type="ECO:0000313" key="2">
    <source>
        <dbReference type="EMBL" id="JAC84401.1"/>
    </source>
</evidence>
<accession>A0A061SNW2</accession>
<organism evidence="2">
    <name type="scientific">Tetraselmis sp. GSL018</name>
    <dbReference type="NCBI Taxonomy" id="582737"/>
    <lineage>
        <taxon>Eukaryota</taxon>
        <taxon>Viridiplantae</taxon>
        <taxon>Chlorophyta</taxon>
        <taxon>core chlorophytes</taxon>
        <taxon>Chlorodendrophyceae</taxon>
        <taxon>Chlorodendrales</taxon>
        <taxon>Chlorodendraceae</taxon>
        <taxon>Tetraselmis</taxon>
    </lineage>
</organism>
<feature type="transmembrane region" description="Helical" evidence="1">
    <location>
        <begin position="258"/>
        <end position="286"/>
    </location>
</feature>
<dbReference type="PANTHER" id="PTHR31168:SF21">
    <property type="entry name" value="EMB|CAB89385.1"/>
    <property type="match status" value="1"/>
</dbReference>
<keyword evidence="1" id="KW-1133">Transmembrane helix</keyword>
<dbReference type="EMBL" id="GBEZ01000488">
    <property type="protein sequence ID" value="JAC84401.1"/>
    <property type="molecule type" value="Transcribed_RNA"/>
</dbReference>
<keyword evidence="1" id="KW-0812">Transmembrane</keyword>
<sequence length="303" mass="34366">MLVFASLALQHTWTGSTCPAKLTLRPLQNKTQDFGRSSLVPHHARSRYSRKKPRKVAPGICIQSALGFASHILEAISPASGWVVVLYGWAILTGYHYRLYTGKRKNSHLLETLSGPNIESRKLWAKRFTKSSKDTITAVQSLRNGLMIATANSSMAIALLSVCLGPLLEAYMRGSFPLLRELLHFKFPVLLDVLKFTILFGLLVMQFVCFAQCCYYWVHMTFVLPIVEPDEDKLVTTEGLADIATHAQSFWWWGYRSLYLLIPAIIWVVVGTIPFALVATAMVYVFHRLDRPLRKNKPLEYYL</sequence>
<dbReference type="Pfam" id="PF04654">
    <property type="entry name" value="DUF599"/>
    <property type="match status" value="1"/>
</dbReference>